<sequence>MVETREFDIRNYLATPEDRAAYFEILLEEGDPSFIASGLGEIARAIGVTEFARQTGLSREAIYKGLVEGGNPTLDTLTKAARALGLRLTVAKAA</sequence>
<organism evidence="1 2">
    <name type="scientific">Rhodoblastus sphagnicola</name>
    <dbReference type="NCBI Taxonomy" id="333368"/>
    <lineage>
        <taxon>Bacteria</taxon>
        <taxon>Pseudomonadati</taxon>
        <taxon>Pseudomonadota</taxon>
        <taxon>Alphaproteobacteria</taxon>
        <taxon>Hyphomicrobiales</taxon>
        <taxon>Rhodoblastaceae</taxon>
        <taxon>Rhodoblastus</taxon>
    </lineage>
</organism>
<dbReference type="NCBIfam" id="TIGR02684">
    <property type="entry name" value="dnstrm_HI1420"/>
    <property type="match status" value="1"/>
</dbReference>
<keyword evidence="2" id="KW-1185">Reference proteome</keyword>
<dbReference type="GO" id="GO:0003677">
    <property type="term" value="F:DNA binding"/>
    <property type="evidence" value="ECO:0007669"/>
    <property type="project" value="InterPro"/>
</dbReference>
<dbReference type="SUPFAM" id="SSF47413">
    <property type="entry name" value="lambda repressor-like DNA-binding domains"/>
    <property type="match status" value="1"/>
</dbReference>
<dbReference type="EMBL" id="NHSJ01000039">
    <property type="protein sequence ID" value="PPQ32425.1"/>
    <property type="molecule type" value="Genomic_DNA"/>
</dbReference>
<name>A0A2S6NCR5_9HYPH</name>
<proteinExistence type="predicted"/>
<dbReference type="AlphaFoldDB" id="A0A2S6NCR5"/>
<evidence type="ECO:0000313" key="2">
    <source>
        <dbReference type="Proteomes" id="UP000239089"/>
    </source>
</evidence>
<evidence type="ECO:0000313" key="1">
    <source>
        <dbReference type="EMBL" id="PPQ32425.1"/>
    </source>
</evidence>
<dbReference type="RefSeq" id="WP_104506881.1">
    <property type="nucleotide sequence ID" value="NZ_JACIGC010000001.1"/>
</dbReference>
<dbReference type="InterPro" id="IPR014057">
    <property type="entry name" value="HI1420"/>
</dbReference>
<dbReference type="InterPro" id="IPR010982">
    <property type="entry name" value="Lambda_DNA-bd_dom_sf"/>
</dbReference>
<gene>
    <name evidence="1" type="ORF">CCR94_05515</name>
</gene>
<comment type="caution">
    <text evidence="1">The sequence shown here is derived from an EMBL/GenBank/DDBJ whole genome shotgun (WGS) entry which is preliminary data.</text>
</comment>
<reference evidence="1 2" key="1">
    <citation type="journal article" date="2018" name="Arch. Microbiol.">
        <title>New insights into the metabolic potential of the phototrophic purple bacterium Rhodopila globiformis DSM 161(T) from its draft genome sequence and evidence for a vanadium-dependent nitrogenase.</title>
        <authorList>
            <person name="Imhoff J.F."/>
            <person name="Rahn T."/>
            <person name="Kunzel S."/>
            <person name="Neulinger S.C."/>
        </authorList>
    </citation>
    <scope>NUCLEOTIDE SEQUENCE [LARGE SCALE GENOMIC DNA]</scope>
    <source>
        <strain evidence="1 2">DSM 16996</strain>
    </source>
</reference>
<dbReference type="Proteomes" id="UP000239089">
    <property type="component" value="Unassembled WGS sequence"/>
</dbReference>
<accession>A0A2S6NCR5</accession>
<dbReference type="PANTHER" id="PTHR40275">
    <property type="entry name" value="SSL7038 PROTEIN"/>
    <property type="match status" value="1"/>
</dbReference>
<dbReference type="OrthoDB" id="9798416at2"/>
<dbReference type="Pfam" id="PF21716">
    <property type="entry name" value="dnstrm_HI1420"/>
    <property type="match status" value="1"/>
</dbReference>
<dbReference type="PANTHER" id="PTHR40275:SF1">
    <property type="entry name" value="SSL7038 PROTEIN"/>
    <property type="match status" value="1"/>
</dbReference>
<protein>
    <submittedName>
        <fullName evidence="1">Putative addiction module antidote protein</fullName>
    </submittedName>
</protein>